<protein>
    <submittedName>
        <fullName evidence="1">Uncharacterized protein</fullName>
    </submittedName>
</protein>
<comment type="caution">
    <text evidence="1">The sequence shown here is derived from an EMBL/GenBank/DDBJ whole genome shotgun (WGS) entry which is preliminary data.</text>
</comment>
<gene>
    <name evidence="1" type="ORF">PMAYCL1PPCAC_16064</name>
</gene>
<dbReference type="Proteomes" id="UP001328107">
    <property type="component" value="Unassembled WGS sequence"/>
</dbReference>
<proteinExistence type="predicted"/>
<reference evidence="2" key="1">
    <citation type="submission" date="2022-10" db="EMBL/GenBank/DDBJ databases">
        <title>Genome assembly of Pristionchus species.</title>
        <authorList>
            <person name="Yoshida K."/>
            <person name="Sommer R.J."/>
        </authorList>
    </citation>
    <scope>NUCLEOTIDE SEQUENCE [LARGE SCALE GENOMIC DNA]</scope>
    <source>
        <strain evidence="2">RS5460</strain>
    </source>
</reference>
<feature type="non-terminal residue" evidence="1">
    <location>
        <position position="1"/>
    </location>
</feature>
<evidence type="ECO:0000313" key="2">
    <source>
        <dbReference type="Proteomes" id="UP001328107"/>
    </source>
</evidence>
<dbReference type="AlphaFoldDB" id="A0AAN5HYW4"/>
<accession>A0AAN5HYW4</accession>
<organism evidence="1 2">
    <name type="scientific">Pristionchus mayeri</name>
    <dbReference type="NCBI Taxonomy" id="1317129"/>
    <lineage>
        <taxon>Eukaryota</taxon>
        <taxon>Metazoa</taxon>
        <taxon>Ecdysozoa</taxon>
        <taxon>Nematoda</taxon>
        <taxon>Chromadorea</taxon>
        <taxon>Rhabditida</taxon>
        <taxon>Rhabditina</taxon>
        <taxon>Diplogasteromorpha</taxon>
        <taxon>Diplogasteroidea</taxon>
        <taxon>Neodiplogasteridae</taxon>
        <taxon>Pristionchus</taxon>
    </lineage>
</organism>
<feature type="non-terminal residue" evidence="1">
    <location>
        <position position="180"/>
    </location>
</feature>
<evidence type="ECO:0000313" key="1">
    <source>
        <dbReference type="EMBL" id="GMR45869.1"/>
    </source>
</evidence>
<dbReference type="EMBL" id="BTRK01000004">
    <property type="protein sequence ID" value="GMR45869.1"/>
    <property type="molecule type" value="Genomic_DNA"/>
</dbReference>
<sequence>LQVDLSLEDALGELSTIREMRALAARRKDELELTGDRLANEVATHFNHIIIQSIQRCFNMLSGLKKLEATHHSAIGRHLAVLEKTERQLTVAGEVAGRARSRSGVRAESVAQHLRQIAHGLCKPALEQLEESKEFSSKLGGARFDLVIDAPDTREIVERIGKWGERVACNGEDVAGPTKQ</sequence>
<keyword evidence="2" id="KW-1185">Reference proteome</keyword>
<name>A0AAN5HYW4_9BILA</name>